<feature type="domain" description="G-protein coupled receptors family 1 profile" evidence="15">
    <location>
        <begin position="430"/>
        <end position="716"/>
    </location>
</feature>
<feature type="transmembrane region" description="Helical" evidence="14">
    <location>
        <begin position="125"/>
        <end position="142"/>
    </location>
</feature>
<dbReference type="PROSITE" id="PS50262">
    <property type="entry name" value="G_PROTEIN_RECEP_F1_2"/>
    <property type="match status" value="2"/>
</dbReference>
<name>A0A8T2PCX9_9TELE</name>
<evidence type="ECO:0000256" key="1">
    <source>
        <dbReference type="ARBA" id="ARBA00004651"/>
    </source>
</evidence>
<evidence type="ECO:0000256" key="4">
    <source>
        <dbReference type="ARBA" id="ARBA00022989"/>
    </source>
</evidence>
<evidence type="ECO:0000256" key="14">
    <source>
        <dbReference type="SAM" id="Phobius"/>
    </source>
</evidence>
<comment type="function">
    <text evidence="12">G-protein-coupled receptor of lysophosphatidylserine (LysoPS) that plays different roles in immune response. Acts a damage-sensing receptor that triggers tissue repair upon recognition of dying neutrophils. Mechanistically, apoptotic neutrophils release lysophosphatydilserine that are recognized by type 3 innate lymphoid cells (ILC3s) via GPR34, which activates downstream PI3K-AKT and RAS-ERK signaling pathways leading to STAT3 activation and IL-22 production. Plays an important role in microglial function, controlling morphology and phagocytosis.</text>
</comment>
<dbReference type="Pfam" id="PF00001">
    <property type="entry name" value="7tm_1"/>
    <property type="match status" value="2"/>
</dbReference>
<dbReference type="Gene3D" id="1.20.1070.10">
    <property type="entry name" value="Rhodopsin 7-helix transmembrane proteins"/>
    <property type="match status" value="2"/>
</dbReference>
<dbReference type="SUPFAM" id="SSF81321">
    <property type="entry name" value="Family A G protein-coupled receptor-like"/>
    <property type="match status" value="2"/>
</dbReference>
<proteinExistence type="inferred from homology"/>
<evidence type="ECO:0000256" key="11">
    <source>
        <dbReference type="ARBA" id="ARBA00035691"/>
    </source>
</evidence>
<evidence type="ECO:0000256" key="3">
    <source>
        <dbReference type="ARBA" id="ARBA00022692"/>
    </source>
</evidence>
<dbReference type="PANTHER" id="PTHR24233:SF1">
    <property type="entry name" value="G-PROTEIN COUPLED RECEPTOR 34-RELATED"/>
    <property type="match status" value="1"/>
</dbReference>
<keyword evidence="2" id="KW-1003">Cell membrane</keyword>
<feature type="transmembrane region" description="Helical" evidence="14">
    <location>
        <begin position="646"/>
        <end position="667"/>
    </location>
</feature>
<evidence type="ECO:0000256" key="8">
    <source>
        <dbReference type="ARBA" id="ARBA00023170"/>
    </source>
</evidence>
<feature type="transmembrane region" description="Helical" evidence="14">
    <location>
        <begin position="450"/>
        <end position="473"/>
    </location>
</feature>
<keyword evidence="4 14" id="KW-1133">Transmembrane helix</keyword>
<evidence type="ECO:0000256" key="9">
    <source>
        <dbReference type="ARBA" id="ARBA00023180"/>
    </source>
</evidence>
<comment type="caution">
    <text evidence="16">The sequence shown here is derived from an EMBL/GenBank/DDBJ whole genome shotgun (WGS) entry which is preliminary data.</text>
</comment>
<dbReference type="FunFam" id="1.20.1070.10:FF:000150">
    <property type="entry name" value="probable G-protein coupled receptor 34"/>
    <property type="match status" value="1"/>
</dbReference>
<feature type="domain" description="G-protein coupled receptors family 1 profile" evidence="15">
    <location>
        <begin position="63"/>
        <end position="317"/>
    </location>
</feature>
<dbReference type="InterPro" id="IPR017452">
    <property type="entry name" value="GPCR_Rhodpsn_7TM"/>
</dbReference>
<dbReference type="GO" id="GO:0045028">
    <property type="term" value="F:G protein-coupled purinergic nucleotide receptor activity"/>
    <property type="evidence" value="ECO:0007669"/>
    <property type="project" value="TreeGrafter"/>
</dbReference>
<evidence type="ECO:0000256" key="5">
    <source>
        <dbReference type="ARBA" id="ARBA00023040"/>
    </source>
</evidence>
<evidence type="ECO:0000256" key="12">
    <source>
        <dbReference type="ARBA" id="ARBA00045234"/>
    </source>
</evidence>
<dbReference type="OrthoDB" id="9946711at2759"/>
<keyword evidence="5 13" id="KW-0297">G-protein coupled receptor</keyword>
<reference evidence="16" key="1">
    <citation type="thesis" date="2021" institute="BYU ScholarsArchive" country="Provo, UT, USA">
        <title>Applications of and Algorithms for Genome Assembly and Genomic Analyses with an Emphasis on Marine Teleosts.</title>
        <authorList>
            <person name="Pickett B.D."/>
        </authorList>
    </citation>
    <scope>NUCLEOTIDE SEQUENCE</scope>
    <source>
        <strain evidence="16">HI-2016</strain>
    </source>
</reference>
<comment type="subcellular location">
    <subcellularLocation>
        <location evidence="1">Cell membrane</location>
        <topology evidence="1">Multi-pass membrane protein</topology>
    </subcellularLocation>
</comment>
<evidence type="ECO:0000313" key="17">
    <source>
        <dbReference type="Proteomes" id="UP000824540"/>
    </source>
</evidence>
<evidence type="ECO:0000256" key="10">
    <source>
        <dbReference type="ARBA" id="ARBA00023224"/>
    </source>
</evidence>
<dbReference type="AlphaFoldDB" id="A0A8T2PCX9"/>
<keyword evidence="7" id="KW-1015">Disulfide bond</keyword>
<keyword evidence="8 13" id="KW-0675">Receptor</keyword>
<evidence type="ECO:0000256" key="7">
    <source>
        <dbReference type="ARBA" id="ARBA00023157"/>
    </source>
</evidence>
<keyword evidence="3 13" id="KW-0812">Transmembrane</keyword>
<evidence type="ECO:0000313" key="16">
    <source>
        <dbReference type="EMBL" id="KAG9349596.1"/>
    </source>
</evidence>
<feature type="transmembrane region" description="Helical" evidence="14">
    <location>
        <begin position="207"/>
        <end position="238"/>
    </location>
</feature>
<organism evidence="16 17">
    <name type="scientific">Albula glossodonta</name>
    <name type="common">roundjaw bonefish</name>
    <dbReference type="NCBI Taxonomy" id="121402"/>
    <lineage>
        <taxon>Eukaryota</taxon>
        <taxon>Metazoa</taxon>
        <taxon>Chordata</taxon>
        <taxon>Craniata</taxon>
        <taxon>Vertebrata</taxon>
        <taxon>Euteleostomi</taxon>
        <taxon>Actinopterygii</taxon>
        <taxon>Neopterygii</taxon>
        <taxon>Teleostei</taxon>
        <taxon>Albuliformes</taxon>
        <taxon>Albulidae</taxon>
        <taxon>Albula</taxon>
    </lineage>
</organism>
<feature type="transmembrane region" description="Helical" evidence="14">
    <location>
        <begin position="603"/>
        <end position="623"/>
    </location>
</feature>
<dbReference type="PANTHER" id="PTHR24233">
    <property type="entry name" value="P2Y PURINOCEPTOR-RELATED G-PROTEIN COUPLED RECEPTOR"/>
    <property type="match status" value="1"/>
</dbReference>
<evidence type="ECO:0000256" key="13">
    <source>
        <dbReference type="RuleBase" id="RU000688"/>
    </source>
</evidence>
<dbReference type="Proteomes" id="UP000824540">
    <property type="component" value="Unassembled WGS sequence"/>
</dbReference>
<feature type="transmembrane region" description="Helical" evidence="14">
    <location>
        <begin position="414"/>
        <end position="438"/>
    </location>
</feature>
<keyword evidence="17" id="KW-1185">Reference proteome</keyword>
<feature type="transmembrane region" description="Helical" evidence="14">
    <location>
        <begin position="50"/>
        <end position="74"/>
    </location>
</feature>
<sequence length="750" mass="83800">MKSLYTASFSSESYFSKLNTTHTTTQGLDLSTDGNQTCKMDETTLRIPLAFFYSLFFAFGLVGNVLALCVFLYVHSKKNSVRVFLINIAIADLILVACLPFRVLYHSSHNNWVLGPTFCKVVGNVFYMNMYVSITLLGLISVDRYMKIQRVTSRHRMQSSRWSVLTCCIIWAFSLTAAIPMIVLSEGNEEPGKCFQYKQRMGAKGKAYFNFFIVAVFWLVFFCLIATYGRIALNLLAVSKAKPDLPNALKYSRTAKKSFFVLFIFTVCFVPYHTFRVFYVQSQISETPCSWRRVVDKTNEVVLLFSTFNSCLDPVMYFLLSGSVRKATLRIVGNFLHLQDSSGNSSSTEFRRTSLSQATSTPRASLSLITTLRCQPDPQSALPQSMENTSVSLEDMACSPGNASCLCRSQATILALPILYSLMFLIGLPGNVLSLWIFTEKIETKTSTHIYLINLSVCNLLLCMTMPVLAAYFSMGHTWHSHQVACQLAVGGVTPVLHANIYVAILILTWIALSRVATLIQQSHSGRPSTCTRILPSVFFRKFREVHFARAMCMGIWVGVLASVVPVMAFYFVIETEGVENVRQACYSVAVEVGGNISQMTSMVAIALFFLCFLLVLASYTSVTRHICRAQQSTTLSDRNSVYRKVYRNIAVIQLVLAICLLPHHIFKPIFIVLVHHWGSSQPAAAGCHQLSPLVEVKNGLLCLAASRSVVDPIMYFLVDNTFHLHGCESQQTQDTATSMEREGVTESDI</sequence>
<evidence type="ECO:0000256" key="6">
    <source>
        <dbReference type="ARBA" id="ARBA00023136"/>
    </source>
</evidence>
<dbReference type="CDD" id="cd15148">
    <property type="entry name" value="7tmA_GPR34-like"/>
    <property type="match status" value="1"/>
</dbReference>
<protein>
    <recommendedName>
        <fullName evidence="11">Probable G-protein coupled receptor 34</fullName>
    </recommendedName>
</protein>
<dbReference type="InterPro" id="IPR000276">
    <property type="entry name" value="GPCR_Rhodpsn"/>
</dbReference>
<evidence type="ECO:0000259" key="15">
    <source>
        <dbReference type="PROSITE" id="PS50262"/>
    </source>
</evidence>
<gene>
    <name evidence="16" type="ORF">JZ751_028044</name>
</gene>
<dbReference type="GO" id="GO:0005886">
    <property type="term" value="C:plasma membrane"/>
    <property type="evidence" value="ECO:0007669"/>
    <property type="project" value="UniProtKB-SubCell"/>
</dbReference>
<feature type="transmembrane region" description="Helical" evidence="14">
    <location>
        <begin position="162"/>
        <end position="183"/>
    </location>
</feature>
<evidence type="ECO:0000256" key="2">
    <source>
        <dbReference type="ARBA" id="ARBA00022475"/>
    </source>
</evidence>
<feature type="transmembrane region" description="Helical" evidence="14">
    <location>
        <begin position="81"/>
        <end position="105"/>
    </location>
</feature>
<feature type="transmembrane region" description="Helical" evidence="14">
    <location>
        <begin position="551"/>
        <end position="574"/>
    </location>
</feature>
<dbReference type="PRINTS" id="PR00237">
    <property type="entry name" value="GPCRRHODOPSN"/>
</dbReference>
<feature type="transmembrane region" description="Helical" evidence="14">
    <location>
        <begin position="259"/>
        <end position="279"/>
    </location>
</feature>
<dbReference type="EMBL" id="JAFBMS010000009">
    <property type="protein sequence ID" value="KAG9349596.1"/>
    <property type="molecule type" value="Genomic_DNA"/>
</dbReference>
<dbReference type="PROSITE" id="PS00237">
    <property type="entry name" value="G_PROTEIN_RECEP_F1_1"/>
    <property type="match status" value="1"/>
</dbReference>
<keyword evidence="6 14" id="KW-0472">Membrane</keyword>
<accession>A0A8T2PCX9</accession>
<comment type="similarity">
    <text evidence="13">Belongs to the G-protein coupled receptor 1 family.</text>
</comment>
<dbReference type="InterPro" id="IPR048057">
    <property type="entry name" value="GPR34_7tmA"/>
</dbReference>
<keyword evidence="10 13" id="KW-0807">Transducer</keyword>
<dbReference type="PRINTS" id="PR01157">
    <property type="entry name" value="P2YPURNOCPTR"/>
</dbReference>
<keyword evidence="9" id="KW-0325">Glycoprotein</keyword>